<gene>
    <name evidence="2" type="ORF">ACFVKH_01955</name>
</gene>
<organism evidence="2 3">
    <name type="scientific">Almyronema epifaneia S1</name>
    <dbReference type="NCBI Taxonomy" id="2991925"/>
    <lineage>
        <taxon>Bacteria</taxon>
        <taxon>Bacillati</taxon>
        <taxon>Cyanobacteriota</taxon>
        <taxon>Cyanophyceae</taxon>
        <taxon>Nodosilineales</taxon>
        <taxon>Nodosilineaceae</taxon>
        <taxon>Almyronema</taxon>
        <taxon>Almyronema epifaneia</taxon>
    </lineage>
</organism>
<name>A0ABW6IC61_9CYAN</name>
<evidence type="ECO:0000256" key="1">
    <source>
        <dbReference type="SAM" id="MobiDB-lite"/>
    </source>
</evidence>
<protein>
    <submittedName>
        <fullName evidence="2">Uncharacterized protein</fullName>
    </submittedName>
</protein>
<evidence type="ECO:0000313" key="3">
    <source>
        <dbReference type="Proteomes" id="UP001600165"/>
    </source>
</evidence>
<comment type="caution">
    <text evidence="2">The sequence shown here is derived from an EMBL/GenBank/DDBJ whole genome shotgun (WGS) entry which is preliminary data.</text>
</comment>
<feature type="region of interest" description="Disordered" evidence="1">
    <location>
        <begin position="167"/>
        <end position="194"/>
    </location>
</feature>
<dbReference type="EMBL" id="JBHZOL010000011">
    <property type="protein sequence ID" value="MFE4105024.1"/>
    <property type="molecule type" value="Genomic_DNA"/>
</dbReference>
<evidence type="ECO:0000313" key="2">
    <source>
        <dbReference type="EMBL" id="MFE4105024.1"/>
    </source>
</evidence>
<accession>A0ABW6IC61</accession>
<proteinExistence type="predicted"/>
<dbReference type="RefSeq" id="WP_377960907.1">
    <property type="nucleotide sequence ID" value="NZ_JBHZOL010000011.1"/>
</dbReference>
<sequence length="194" mass="21564">MAKRLRSFSWRWGVGILLAGLFASSGALFAHLQPALAQSPARQIQQGQISQQVYEQIPDLPLEDDYIETSAAAGDSDHTLVTRIARYHYYVKGRSTQSRLDWKLTLADYLGANERINPREYPFATRYDRNPLAGDTEAIRGLSRQQRNDLIQALITAFHPDLMPAETESTGAAETTAPTPTPIITRPGAAELLR</sequence>
<keyword evidence="3" id="KW-1185">Reference proteome</keyword>
<dbReference type="Proteomes" id="UP001600165">
    <property type="component" value="Unassembled WGS sequence"/>
</dbReference>
<reference evidence="2 3" key="1">
    <citation type="submission" date="2024-10" db="EMBL/GenBank/DDBJ databases">
        <authorList>
            <person name="Ratan Roy A."/>
            <person name="Morales Sandoval P.H."/>
            <person name="De Los Santos Villalobos S."/>
            <person name="Chakraborty S."/>
            <person name="Mukherjee J."/>
        </authorList>
    </citation>
    <scope>NUCLEOTIDE SEQUENCE [LARGE SCALE GENOMIC DNA]</scope>
    <source>
        <strain evidence="2 3">S1</strain>
    </source>
</reference>